<keyword evidence="1" id="KW-0233">DNA recombination</keyword>
<evidence type="ECO:0000313" key="5">
    <source>
        <dbReference type="Proteomes" id="UP000596742"/>
    </source>
</evidence>
<dbReference type="SUPFAM" id="SSF56349">
    <property type="entry name" value="DNA breaking-rejoining enzymes"/>
    <property type="match status" value="1"/>
</dbReference>
<dbReference type="GO" id="GO:0015074">
    <property type="term" value="P:DNA integration"/>
    <property type="evidence" value="ECO:0007669"/>
    <property type="project" value="InterPro"/>
</dbReference>
<feature type="domain" description="Tyr recombinase" evidence="3">
    <location>
        <begin position="7"/>
        <end position="220"/>
    </location>
</feature>
<dbReference type="PROSITE" id="PS51898">
    <property type="entry name" value="TYR_RECOMBINASE"/>
    <property type="match status" value="1"/>
</dbReference>
<dbReference type="OrthoDB" id="6110137at2759"/>
<reference evidence="4" key="1">
    <citation type="submission" date="2018-11" db="EMBL/GenBank/DDBJ databases">
        <authorList>
            <person name="Alioto T."/>
            <person name="Alioto T."/>
        </authorList>
    </citation>
    <scope>NUCLEOTIDE SEQUENCE</scope>
</reference>
<keyword evidence="5" id="KW-1185">Reference proteome</keyword>
<dbReference type="Gene3D" id="1.10.443.10">
    <property type="entry name" value="Intergrase catalytic core"/>
    <property type="match status" value="1"/>
</dbReference>
<dbReference type="AlphaFoldDB" id="A0A8B6FVS8"/>
<protein>
    <recommendedName>
        <fullName evidence="3">Tyr recombinase domain-containing protein</fullName>
    </recommendedName>
</protein>
<feature type="region of interest" description="Disordered" evidence="2">
    <location>
        <begin position="434"/>
        <end position="461"/>
    </location>
</feature>
<dbReference type="Proteomes" id="UP000596742">
    <property type="component" value="Unassembled WGS sequence"/>
</dbReference>
<accession>A0A8B6FVS8</accession>
<organism evidence="4 5">
    <name type="scientific">Mytilus galloprovincialis</name>
    <name type="common">Mediterranean mussel</name>
    <dbReference type="NCBI Taxonomy" id="29158"/>
    <lineage>
        <taxon>Eukaryota</taxon>
        <taxon>Metazoa</taxon>
        <taxon>Spiralia</taxon>
        <taxon>Lophotrochozoa</taxon>
        <taxon>Mollusca</taxon>
        <taxon>Bivalvia</taxon>
        <taxon>Autobranchia</taxon>
        <taxon>Pteriomorphia</taxon>
        <taxon>Mytilida</taxon>
        <taxon>Mytiloidea</taxon>
        <taxon>Mytilidae</taxon>
        <taxon>Mytilinae</taxon>
        <taxon>Mytilus</taxon>
    </lineage>
</organism>
<dbReference type="EMBL" id="UYJE01007505">
    <property type="protein sequence ID" value="VDI55435.1"/>
    <property type="molecule type" value="Genomic_DNA"/>
</dbReference>
<dbReference type="GO" id="GO:0003677">
    <property type="term" value="F:DNA binding"/>
    <property type="evidence" value="ECO:0007669"/>
    <property type="project" value="InterPro"/>
</dbReference>
<dbReference type="InterPro" id="IPR011010">
    <property type="entry name" value="DNA_brk_join_enz"/>
</dbReference>
<dbReference type="InterPro" id="IPR002104">
    <property type="entry name" value="Integrase_catalytic"/>
</dbReference>
<evidence type="ECO:0000313" key="4">
    <source>
        <dbReference type="EMBL" id="VDI55435.1"/>
    </source>
</evidence>
<dbReference type="GO" id="GO:0006310">
    <property type="term" value="P:DNA recombination"/>
    <property type="evidence" value="ECO:0007669"/>
    <property type="project" value="UniProtKB-KW"/>
</dbReference>
<name>A0A8B6FVS8_MYTGA</name>
<evidence type="ECO:0000256" key="1">
    <source>
        <dbReference type="ARBA" id="ARBA00023172"/>
    </source>
</evidence>
<sequence length="461" mass="51463">MLIGMERLDKRVDSRLPITPQILDKLISLLPSVCLSQYETLLFSGLLSLAYFGFFRIGELVVNKSLAHSHTLSLDDFSFSDNNVSINLKFSKTDQLGKGSLIIIPSINSHVCPVHLLKKYFIARPKTIGPAFIHFGGNYVTRYQFNAVLKKALNVANITSDNFQSHSFRIGAASQSSKMGFSDDEIQDFGRWESKAYKTYIRIPTLKTRVRLNSLVATYIIKHGGAYIRYPEISEDNPDLFLDGVHLSDIGNNLFLYRLQQGLFDIIKFSHTICPQNGEADDITVNPDTESTIKQADVTVNPDTESTIQQVDVTADITVNPDTKSTIQQTDVTVNPDTESTSQQADVTTDVSVHSVNPDTESTIQQADVTVNPDTESTMSLKVIEKTRKGRPVNVMEIPKRFTAKQTVSAAKKKDLLNLCKTGVIPREYNSLYKGLQSDNKTPNILPDPDFEEDEIDSEKE</sequence>
<comment type="caution">
    <text evidence="4">The sequence shown here is derived from an EMBL/GenBank/DDBJ whole genome shotgun (WGS) entry which is preliminary data.</text>
</comment>
<dbReference type="PANTHER" id="PTHR34605">
    <property type="entry name" value="PHAGE_INTEGRASE DOMAIN-CONTAINING PROTEIN"/>
    <property type="match status" value="1"/>
</dbReference>
<dbReference type="InterPro" id="IPR013762">
    <property type="entry name" value="Integrase-like_cat_sf"/>
</dbReference>
<proteinExistence type="predicted"/>
<feature type="compositionally biased region" description="Acidic residues" evidence="2">
    <location>
        <begin position="449"/>
        <end position="461"/>
    </location>
</feature>
<dbReference type="InterPro" id="IPR052925">
    <property type="entry name" value="Phage_Integrase-like_Recomb"/>
</dbReference>
<dbReference type="PANTHER" id="PTHR34605:SF3">
    <property type="entry name" value="P CELL-TYPE AGGLUTINATION PROTEIN MAP4-LIKE-RELATED"/>
    <property type="match status" value="1"/>
</dbReference>
<evidence type="ECO:0000259" key="3">
    <source>
        <dbReference type="PROSITE" id="PS51898"/>
    </source>
</evidence>
<evidence type="ECO:0000256" key="2">
    <source>
        <dbReference type="SAM" id="MobiDB-lite"/>
    </source>
</evidence>
<gene>
    <name evidence="4" type="ORF">MGAL_10B094301</name>
</gene>